<feature type="domain" description="Putative zinc-finger" evidence="3">
    <location>
        <begin position="1263"/>
        <end position="1282"/>
    </location>
</feature>
<evidence type="ECO:0000256" key="1">
    <source>
        <dbReference type="SAM" id="Coils"/>
    </source>
</evidence>
<feature type="compositionally biased region" description="Polar residues" evidence="2">
    <location>
        <begin position="11"/>
        <end position="45"/>
    </location>
</feature>
<evidence type="ECO:0000256" key="2">
    <source>
        <dbReference type="SAM" id="MobiDB-lite"/>
    </source>
</evidence>
<dbReference type="InterPro" id="IPR019607">
    <property type="entry name" value="Putative_zinc-finger_domain"/>
</dbReference>
<sequence>MVVACAMQSFAREQQQETVKTPQSAQSMKGESFNNEQENDASATFSDREEGEIIDEFEMIISSEDEEFKLRARIQQLEDKSKDIEKMEMLSANLSNQYNYPSGLASEKCARYHHFSPISILSDVSSMSEAEYEPPRKYRKHKTKRTEYKKTIKRYPFANRAYPQQQTQQARKKRKHDNYRYHNHQQSANMLNSYDSMTDSEHGEYDDDDDNEDLERLKLSRDKLRVALARTGNYDIKPKHSLKERLQCRLRKPPSPEPNLPADAVDGVFSQEQQLPPNSFDGYSRRFKAEEPPPPPPPPPPQLSLQSDESPEIKLRLIALKSAILKKHMARKKRDAERAYSPTDMINRVHKPNASTECDDLDDLMEISPATSPDNTVQSPPPPSFEPVDMELVDSDSDDDAPAWSNGCHPMSNAGGSWRCFMPNSLPPPVSMPIVIDDEDDELGQRRHYDVPPPPPPPFNIPEVHMLEDDDARDGLHMSERHSHHGSLIDLQSISMDNSQTQTEMSQPFQMASSDDEAGALRAMLLSKLKPTSNVMLPEETSEPAQPAEESSDMHDSDDPEALRLLLLSSIASKKKTKPEEPVSASPEILKMAVRRFQSVEPQSNVQPPQVLSEELPVAIEAVPVPVSHLAPQMLHTPELTAVPVPVPMPVPSPQAISAPAKNIFKIVKPNKVINKKTTPKRKVSKGIEPAPPVKRPATLLVKEPVAPLHTHNSTSSTRLITKLDPAIIKVQRLVIALAEESSAGSDDELELRGCLAFKSYSSYADNASPLSLAMDSASNSTTRSNTPNSEILDSGAAASSNSNLRRTVINEYFEKRVDDFLKQARSQAPPAATPLSSSKANAETVDAKKKPLTVIGQNSIAVSKPTPVAVKHLPVASQREYLRLVERMQLLEKKKICIVKSSSGNSIAAAKSSPTSTTKENTAAVKRATNLNKPRPAAAKPNLTTPVVANKAVDSQAIEQPSTSAAAIKIVPPSKESRLKAFENSFHKIGGSMILNLDKSRLMVEEAMKSKIARLRCSKRLKELHEEMLAVKQEVKVEETKLARLQPEIQASHEIIISLKQKRNKLRNAAMDLGNGLRGADYRLPDPGKAEVVRKSTELTKEIRLYNSIAKFEDIARLKLDSSPDETPATATANVTALDDSFQLSSSYNELATINCDSQAQNDVARTETQQLEKQQEQEQSTASSDCTGANQLNDDTPAAAAAPTPTPTAVPSQSMAQDSAYSSQFMRQLNEAPTGASLLGEYRTPMSRNYNSLLNVNATVCPFELMGRCEDTDCSYLHLKRVTSESILKSAAK</sequence>
<evidence type="ECO:0000259" key="3">
    <source>
        <dbReference type="Pfam" id="PF10650"/>
    </source>
</evidence>
<feature type="compositionally biased region" description="Pro residues" evidence="2">
    <location>
        <begin position="292"/>
        <end position="302"/>
    </location>
</feature>
<feature type="coiled-coil region" evidence="1">
    <location>
        <begin position="60"/>
        <end position="97"/>
    </location>
</feature>
<feature type="region of interest" description="Disordered" evidence="2">
    <location>
        <begin position="532"/>
        <end position="558"/>
    </location>
</feature>
<organism evidence="4 5">
    <name type="scientific">Drosophila busckii</name>
    <name type="common">Fruit fly</name>
    <dbReference type="NCBI Taxonomy" id="30019"/>
    <lineage>
        <taxon>Eukaryota</taxon>
        <taxon>Metazoa</taxon>
        <taxon>Ecdysozoa</taxon>
        <taxon>Arthropoda</taxon>
        <taxon>Hexapoda</taxon>
        <taxon>Insecta</taxon>
        <taxon>Pterygota</taxon>
        <taxon>Neoptera</taxon>
        <taxon>Endopterygota</taxon>
        <taxon>Diptera</taxon>
        <taxon>Brachycera</taxon>
        <taxon>Muscomorpha</taxon>
        <taxon>Ephydroidea</taxon>
        <taxon>Drosophilidae</taxon>
        <taxon>Drosophila</taxon>
    </lineage>
</organism>
<gene>
    <name evidence="4" type="ORF">Dbus_chr2Rg725</name>
</gene>
<feature type="region of interest" description="Disordered" evidence="2">
    <location>
        <begin position="775"/>
        <end position="798"/>
    </location>
</feature>
<keyword evidence="1" id="KW-0175">Coiled coil</keyword>
<dbReference type="Proteomes" id="UP000494163">
    <property type="component" value="Chromosome 2R"/>
</dbReference>
<feature type="compositionally biased region" description="Polar residues" evidence="2">
    <location>
        <begin position="184"/>
        <end position="197"/>
    </location>
</feature>
<reference evidence="4 5" key="1">
    <citation type="submission" date="2015-08" db="EMBL/GenBank/DDBJ databases">
        <title>Ancestral chromatin configuration constrains chromatin evolution on differentiating sex chromosomes in Drosophila.</title>
        <authorList>
            <person name="Zhou Q."/>
            <person name="Bachtrog D."/>
        </authorList>
    </citation>
    <scope>NUCLEOTIDE SEQUENCE [LARGE SCALE GENOMIC DNA]</scope>
    <source>
        <tissue evidence="4">Whole larvae</tissue>
    </source>
</reference>
<proteinExistence type="predicted"/>
<protein>
    <submittedName>
        <fullName evidence="4">CG4294</fullName>
    </submittedName>
</protein>
<feature type="region of interest" description="Disordered" evidence="2">
    <location>
        <begin position="184"/>
        <end position="211"/>
    </location>
</feature>
<accession>A0A0M4E8Q2</accession>
<dbReference type="STRING" id="30019.A0A0M4E8Q2"/>
<feature type="compositionally biased region" description="Polar residues" evidence="2">
    <location>
        <begin position="1182"/>
        <end position="1196"/>
    </location>
</feature>
<dbReference type="OMA" id="CFMPNSL"/>
<feature type="region of interest" description="Disordered" evidence="2">
    <location>
        <begin position="11"/>
        <end position="50"/>
    </location>
</feature>
<feature type="region of interest" description="Disordered" evidence="2">
    <location>
        <begin position="1163"/>
        <end position="1223"/>
    </location>
</feature>
<evidence type="ECO:0000313" key="5">
    <source>
        <dbReference type="Proteomes" id="UP000494163"/>
    </source>
</evidence>
<evidence type="ECO:0000313" key="4">
    <source>
        <dbReference type="EMBL" id="ALC41146.1"/>
    </source>
</evidence>
<keyword evidence="5" id="KW-1185">Reference proteome</keyword>
<dbReference type="Pfam" id="PF10650">
    <property type="entry name" value="zf-C3H1"/>
    <property type="match status" value="1"/>
</dbReference>
<dbReference type="OrthoDB" id="8197317at2759"/>
<feature type="region of interest" description="Disordered" evidence="2">
    <location>
        <begin position="272"/>
        <end position="308"/>
    </location>
</feature>
<feature type="compositionally biased region" description="Polar residues" evidence="2">
    <location>
        <begin position="1212"/>
        <end position="1223"/>
    </location>
</feature>
<dbReference type="EMBL" id="CP012524">
    <property type="protein sequence ID" value="ALC41146.1"/>
    <property type="molecule type" value="Genomic_DNA"/>
</dbReference>
<feature type="compositionally biased region" description="Low complexity" evidence="2">
    <location>
        <begin position="777"/>
        <end position="790"/>
    </location>
</feature>
<feature type="compositionally biased region" description="Low complexity" evidence="2">
    <location>
        <begin position="1198"/>
        <end position="1211"/>
    </location>
</feature>
<name>A0A0M4E8Q2_DROBS</name>